<evidence type="ECO:0000313" key="2">
    <source>
        <dbReference type="Proteomes" id="UP000050761"/>
    </source>
</evidence>
<proteinExistence type="predicted"/>
<reference evidence="3" key="2">
    <citation type="submission" date="2019-09" db="UniProtKB">
        <authorList>
            <consortium name="WormBaseParasite"/>
        </authorList>
    </citation>
    <scope>IDENTIFICATION</scope>
</reference>
<reference evidence="1 2" key="1">
    <citation type="submission" date="2018-11" db="EMBL/GenBank/DDBJ databases">
        <authorList>
            <consortium name="Pathogen Informatics"/>
        </authorList>
    </citation>
    <scope>NUCLEOTIDE SEQUENCE [LARGE SCALE GENOMIC DNA]</scope>
</reference>
<dbReference type="Proteomes" id="UP000050761">
    <property type="component" value="Unassembled WGS sequence"/>
</dbReference>
<organism evidence="1">
    <name type="scientific">Heligmosomoides polygyrus</name>
    <name type="common">Parasitic roundworm</name>
    <dbReference type="NCBI Taxonomy" id="6339"/>
    <lineage>
        <taxon>Eukaryota</taxon>
        <taxon>Metazoa</taxon>
        <taxon>Ecdysozoa</taxon>
        <taxon>Nematoda</taxon>
        <taxon>Chromadorea</taxon>
        <taxon>Rhabditida</taxon>
        <taxon>Rhabditina</taxon>
        <taxon>Rhabditomorpha</taxon>
        <taxon>Strongyloidea</taxon>
        <taxon>Heligmosomidae</taxon>
        <taxon>Heligmosomoides</taxon>
    </lineage>
</organism>
<keyword evidence="2" id="KW-1185">Reference proteome</keyword>
<dbReference type="WBParaSite" id="HPBE_0001257001-mRNA-1">
    <property type="protein sequence ID" value="HPBE_0001257001-mRNA-1"/>
    <property type="gene ID" value="HPBE_0001257001"/>
</dbReference>
<accession>A0A3P7YYI7</accession>
<dbReference type="EMBL" id="UZAH01027552">
    <property type="protein sequence ID" value="VDO92721.1"/>
    <property type="molecule type" value="Genomic_DNA"/>
</dbReference>
<gene>
    <name evidence="1" type="ORF">HPBE_LOCUS12571</name>
</gene>
<sequence>MSRFRCPAAAGCQRFCPLLPDVWPLNTDQNHFVTTYAKWPSISHVTRYDMGQKITVSETEAALKKMKSGKATGPYDMPADLWKSKDWCPADCLTEFGTEQPRLAILGDLRMVVSQPNSKPPYPCPCCPMLRTDHEQRVSHDAKLVSRSGSFPPIDQRPAVVLAFFDDGPHPIVVVDVDEDGVLRSMTTRFVSISVACNSYTTHYVANVEPFPMTNRSDREGLLRPTDRLQVHQTVSARAGCLLDRKEDLHGSVGPAKCDDDSEKRLHLGGTRLDLETSSVLHLRNMMINRTFNKASDAADTVSRSQKQILVKLACVDGRTTHEAAQKLVSMRTLHEGSIINLYKRKSEIYS</sequence>
<protein>
    <submittedName>
        <fullName evidence="1 3">Uncharacterized protein</fullName>
    </submittedName>
</protein>
<evidence type="ECO:0000313" key="3">
    <source>
        <dbReference type="WBParaSite" id="HPBE_0001257001-mRNA-1"/>
    </source>
</evidence>
<evidence type="ECO:0000313" key="1">
    <source>
        <dbReference type="EMBL" id="VDO92721.1"/>
    </source>
</evidence>
<dbReference type="AlphaFoldDB" id="A0A3P7YYI7"/>
<name>A0A3P7YYI7_HELPZ</name>